<sequence>MNVSIALTLDGLLRALRWKGHELVEQIEFRRPEQARNADQMKEVRDDRSLR</sequence>
<comment type="caution">
    <text evidence="1">The sequence shown here is derived from an EMBL/GenBank/DDBJ whole genome shotgun (WGS) entry which is preliminary data.</text>
</comment>
<protein>
    <submittedName>
        <fullName evidence="1">Uncharacterized protein</fullName>
    </submittedName>
</protein>
<accession>A0ABV2KP63</accession>
<dbReference type="RefSeq" id="WP_354152475.1">
    <property type="nucleotide sequence ID" value="NZ_JBEPMN010000013.1"/>
</dbReference>
<dbReference type="EMBL" id="JBEPMN010000013">
    <property type="protein sequence ID" value="MET3662627.1"/>
    <property type="molecule type" value="Genomic_DNA"/>
</dbReference>
<organism evidence="1 2">
    <name type="scientific">Aquamicrobium ahrensii</name>
    <dbReference type="NCBI Taxonomy" id="469551"/>
    <lineage>
        <taxon>Bacteria</taxon>
        <taxon>Pseudomonadati</taxon>
        <taxon>Pseudomonadota</taxon>
        <taxon>Alphaproteobacteria</taxon>
        <taxon>Hyphomicrobiales</taxon>
        <taxon>Phyllobacteriaceae</taxon>
        <taxon>Aquamicrobium</taxon>
    </lineage>
</organism>
<evidence type="ECO:0000313" key="2">
    <source>
        <dbReference type="Proteomes" id="UP001549143"/>
    </source>
</evidence>
<evidence type="ECO:0000313" key="1">
    <source>
        <dbReference type="EMBL" id="MET3662627.1"/>
    </source>
</evidence>
<gene>
    <name evidence="1" type="ORF">ABID44_002975</name>
</gene>
<keyword evidence="2" id="KW-1185">Reference proteome</keyword>
<proteinExistence type="predicted"/>
<dbReference type="Proteomes" id="UP001549143">
    <property type="component" value="Unassembled WGS sequence"/>
</dbReference>
<name>A0ABV2KP63_9HYPH</name>
<reference evidence="1 2" key="1">
    <citation type="submission" date="2024-06" db="EMBL/GenBank/DDBJ databases">
        <title>Genomic Encyclopedia of Type Strains, Phase IV (KMG-IV): sequencing the most valuable type-strain genomes for metagenomic binning, comparative biology and taxonomic classification.</title>
        <authorList>
            <person name="Goeker M."/>
        </authorList>
    </citation>
    <scope>NUCLEOTIDE SEQUENCE [LARGE SCALE GENOMIC DNA]</scope>
    <source>
        <strain evidence="1 2">DSM 19730</strain>
    </source>
</reference>